<dbReference type="PRINTS" id="PR00922">
    <property type="entry name" value="DADACBPTASE3"/>
</dbReference>
<dbReference type="InterPro" id="IPR012338">
    <property type="entry name" value="Beta-lactam/transpept-like"/>
</dbReference>
<dbReference type="Proteomes" id="UP000291124">
    <property type="component" value="Chromosome"/>
</dbReference>
<dbReference type="Gene3D" id="3.40.710.10">
    <property type="entry name" value="DD-peptidase/beta-lactamase superfamily"/>
    <property type="match status" value="2"/>
</dbReference>
<dbReference type="RefSeq" id="WP_133277657.1">
    <property type="nucleotide sequence ID" value="NZ_CP037933.1"/>
</dbReference>
<sequence>MKYTLLYILLLLLSVNAFSQKIPHRKIKKLIEKSEILQEHFTGFALFDQDKDQMIFEQNGTKNFVPASNTKMYTLYTALNMLGDSIPALKYSTKGDSLIFWGTGDPTLTYSSFKSTKVLDFLKASNKKLFLVSNNYKGNFYGYGWNYDDYLEDFQPELTAFPVDGNTAKVYKNEAGGITVNPPFLQSFFKVDPNFSDDYFLIHRDFYSNQFSFPAKIDKTGYLQEIPFKTSPELTISLLEEKINKDISLIDIPLPKDFKIIYSEKTDDVLRKMMLVSDNFIAEQLLLVCSSTMANDLSTQTIIEYSKANFMKEFANDISWVDGSGLSRYNLFTPNTSISLLKKISAKINDEERLHSLFPAGGVSGTLKRAYKTDNDKPFVWAKTGTLTNVYNQSGYIITRKGKKLIYSFMNNNFTRTTDEIRTEMARIITAIHNKY</sequence>
<protein>
    <submittedName>
        <fullName evidence="3">Peptidase S13</fullName>
    </submittedName>
</protein>
<dbReference type="SUPFAM" id="SSF56601">
    <property type="entry name" value="beta-lactamase/transpeptidase-like"/>
    <property type="match status" value="1"/>
</dbReference>
<reference evidence="4" key="1">
    <citation type="submission" date="2019-03" db="EMBL/GenBank/DDBJ databases">
        <title>Flavobacterium sp.</title>
        <authorList>
            <person name="Kim H."/>
        </authorList>
    </citation>
    <scope>NUCLEOTIDE SEQUENCE [LARGE SCALE GENOMIC DNA]</scope>
    <source>
        <strain evidence="4">GS13</strain>
    </source>
</reference>
<dbReference type="EMBL" id="CP037933">
    <property type="protein sequence ID" value="QBN20155.1"/>
    <property type="molecule type" value="Genomic_DNA"/>
</dbReference>
<proteinExistence type="inferred from homology"/>
<dbReference type="KEGG" id="fnk:E1750_15565"/>
<dbReference type="GO" id="GO:0006508">
    <property type="term" value="P:proteolysis"/>
    <property type="evidence" value="ECO:0007669"/>
    <property type="project" value="InterPro"/>
</dbReference>
<comment type="similarity">
    <text evidence="1">Belongs to the peptidase S13 family.</text>
</comment>
<keyword evidence="4" id="KW-1185">Reference proteome</keyword>
<evidence type="ECO:0000313" key="3">
    <source>
        <dbReference type="EMBL" id="QBN20155.1"/>
    </source>
</evidence>
<dbReference type="Pfam" id="PF02113">
    <property type="entry name" value="Peptidase_S13"/>
    <property type="match status" value="2"/>
</dbReference>
<name>A0A4P6YH52_9FLAO</name>
<evidence type="ECO:0000256" key="2">
    <source>
        <dbReference type="ARBA" id="ARBA00022801"/>
    </source>
</evidence>
<dbReference type="OrthoDB" id="9802627at2"/>
<evidence type="ECO:0000256" key="1">
    <source>
        <dbReference type="ARBA" id="ARBA00006096"/>
    </source>
</evidence>
<organism evidence="3 4">
    <name type="scientific">Flavobacterium nackdongense</name>
    <dbReference type="NCBI Taxonomy" id="2547394"/>
    <lineage>
        <taxon>Bacteria</taxon>
        <taxon>Pseudomonadati</taxon>
        <taxon>Bacteroidota</taxon>
        <taxon>Flavobacteriia</taxon>
        <taxon>Flavobacteriales</taxon>
        <taxon>Flavobacteriaceae</taxon>
        <taxon>Flavobacterium</taxon>
    </lineage>
</organism>
<dbReference type="InterPro" id="IPR000667">
    <property type="entry name" value="Peptidase_S13"/>
</dbReference>
<gene>
    <name evidence="3" type="ORF">E1750_15565</name>
</gene>
<keyword evidence="2" id="KW-0378">Hydrolase</keyword>
<dbReference type="PANTHER" id="PTHR30023:SF0">
    <property type="entry name" value="PENICILLIN-SENSITIVE CARBOXYPEPTIDASE A"/>
    <property type="match status" value="1"/>
</dbReference>
<dbReference type="AlphaFoldDB" id="A0A4P6YH52"/>
<dbReference type="PANTHER" id="PTHR30023">
    <property type="entry name" value="D-ALANYL-D-ALANINE CARBOXYPEPTIDASE"/>
    <property type="match status" value="1"/>
</dbReference>
<evidence type="ECO:0000313" key="4">
    <source>
        <dbReference type="Proteomes" id="UP000291124"/>
    </source>
</evidence>
<dbReference type="GO" id="GO:0004185">
    <property type="term" value="F:serine-type carboxypeptidase activity"/>
    <property type="evidence" value="ECO:0007669"/>
    <property type="project" value="InterPro"/>
</dbReference>
<accession>A0A4P6YH52</accession>
<dbReference type="GO" id="GO:0000270">
    <property type="term" value="P:peptidoglycan metabolic process"/>
    <property type="evidence" value="ECO:0007669"/>
    <property type="project" value="TreeGrafter"/>
</dbReference>